<comment type="caution">
    <text evidence="3">The sequence shown here is derived from an EMBL/GenBank/DDBJ whole genome shotgun (WGS) entry which is preliminary data.</text>
</comment>
<dbReference type="InterPro" id="IPR019471">
    <property type="entry name" value="Interferon_reg_factor-3"/>
</dbReference>
<dbReference type="GO" id="GO:0005634">
    <property type="term" value="C:nucleus"/>
    <property type="evidence" value="ECO:0007669"/>
    <property type="project" value="TreeGrafter"/>
</dbReference>
<dbReference type="AlphaFoldDB" id="A0A2G8KR59"/>
<dbReference type="OrthoDB" id="9856880at2759"/>
<proteinExistence type="predicted"/>
<feature type="region of interest" description="Disordered" evidence="1">
    <location>
        <begin position="1"/>
        <end position="26"/>
    </location>
</feature>
<dbReference type="Proteomes" id="UP000230750">
    <property type="component" value="Unassembled WGS sequence"/>
</dbReference>
<dbReference type="PANTHER" id="PTHR11949:SF17">
    <property type="entry name" value="IRF TRYPTOPHAN PENTAD REPEAT DOMAIN-CONTAINING PROTEIN"/>
    <property type="match status" value="1"/>
</dbReference>
<dbReference type="Pfam" id="PF10401">
    <property type="entry name" value="IRF-3"/>
    <property type="match status" value="1"/>
</dbReference>
<feature type="domain" description="Interferon regulatory factor-3" evidence="2">
    <location>
        <begin position="221"/>
        <end position="412"/>
    </location>
</feature>
<feature type="compositionally biased region" description="Low complexity" evidence="1">
    <location>
        <begin position="204"/>
        <end position="215"/>
    </location>
</feature>
<sequence length="433" mass="48524">METNETSYGSSHNFENWPPNTQDVPQARMDSFDKVLEEYRTGDFNGRADSGIMIAEIMAALAPGRHIATESQQDEVMDSMESVPSSVINSALKGYDKTSLPEVHDNEITQALMPGQRPPYLLNQAILVSPPSYDESYAQATYHDLQTRPFLDPNQEIHGVQPGFYSNALPVPEPEHSEPQRFQPATTANQPDSQNLHPDDDVMSVKSTDSSTDTSYKLSPETNLEITVSYSTLPVCGTVKVERAEGCIMFYNKTSKELLDRCQAVSFPSLENTEVKKKFEKVSPRAMELTERALNALQGGLQLYWKPQKGVFAIRRSRGKIYWTSTQLASPEPQELARNVETQVFDWDIFRSSLSKTYALKATKQDFQEPKLPSIIFTFAQKWCKDTAPVTSCLVWAKVIPKKADEMVVGLFPKAEPAAHSKHNSGMLRVSLE</sequence>
<evidence type="ECO:0000256" key="1">
    <source>
        <dbReference type="SAM" id="MobiDB-lite"/>
    </source>
</evidence>
<dbReference type="GO" id="GO:0000981">
    <property type="term" value="F:DNA-binding transcription factor activity, RNA polymerase II-specific"/>
    <property type="evidence" value="ECO:0007669"/>
    <property type="project" value="TreeGrafter"/>
</dbReference>
<dbReference type="GO" id="GO:0000978">
    <property type="term" value="F:RNA polymerase II cis-regulatory region sequence-specific DNA binding"/>
    <property type="evidence" value="ECO:0007669"/>
    <property type="project" value="TreeGrafter"/>
</dbReference>
<dbReference type="SUPFAM" id="SSF49879">
    <property type="entry name" value="SMAD/FHA domain"/>
    <property type="match status" value="1"/>
</dbReference>
<dbReference type="PANTHER" id="PTHR11949">
    <property type="entry name" value="INTERFERON REGULATORY FACTOR"/>
    <property type="match status" value="1"/>
</dbReference>
<evidence type="ECO:0000313" key="3">
    <source>
        <dbReference type="EMBL" id="PIK50477.1"/>
    </source>
</evidence>
<accession>A0A2G8KR59</accession>
<feature type="compositionally biased region" description="Polar residues" evidence="1">
    <location>
        <begin position="183"/>
        <end position="196"/>
    </location>
</feature>
<reference evidence="3 4" key="1">
    <citation type="journal article" date="2017" name="PLoS Biol.">
        <title>The sea cucumber genome provides insights into morphological evolution and visceral regeneration.</title>
        <authorList>
            <person name="Zhang X."/>
            <person name="Sun L."/>
            <person name="Yuan J."/>
            <person name="Sun Y."/>
            <person name="Gao Y."/>
            <person name="Zhang L."/>
            <person name="Li S."/>
            <person name="Dai H."/>
            <person name="Hamel J.F."/>
            <person name="Liu C."/>
            <person name="Yu Y."/>
            <person name="Liu S."/>
            <person name="Lin W."/>
            <person name="Guo K."/>
            <person name="Jin S."/>
            <person name="Xu P."/>
            <person name="Storey K.B."/>
            <person name="Huan P."/>
            <person name="Zhang T."/>
            <person name="Zhou Y."/>
            <person name="Zhang J."/>
            <person name="Lin C."/>
            <person name="Li X."/>
            <person name="Xing L."/>
            <person name="Huo D."/>
            <person name="Sun M."/>
            <person name="Wang L."/>
            <person name="Mercier A."/>
            <person name="Li F."/>
            <person name="Yang H."/>
            <person name="Xiang J."/>
        </authorList>
    </citation>
    <scope>NUCLEOTIDE SEQUENCE [LARGE SCALE GENOMIC DNA]</scope>
    <source>
        <strain evidence="3">Shaxun</strain>
        <tissue evidence="3">Muscle</tissue>
    </source>
</reference>
<name>A0A2G8KR59_STIJA</name>
<dbReference type="InterPro" id="IPR008984">
    <property type="entry name" value="SMAD_FHA_dom_sf"/>
</dbReference>
<organism evidence="3 4">
    <name type="scientific">Stichopus japonicus</name>
    <name type="common">Sea cucumber</name>
    <dbReference type="NCBI Taxonomy" id="307972"/>
    <lineage>
        <taxon>Eukaryota</taxon>
        <taxon>Metazoa</taxon>
        <taxon>Echinodermata</taxon>
        <taxon>Eleutherozoa</taxon>
        <taxon>Echinozoa</taxon>
        <taxon>Holothuroidea</taxon>
        <taxon>Aspidochirotacea</taxon>
        <taxon>Aspidochirotida</taxon>
        <taxon>Stichopodidae</taxon>
        <taxon>Apostichopus</taxon>
    </lineage>
</organism>
<gene>
    <name evidence="3" type="ORF">BSL78_12606</name>
</gene>
<protein>
    <recommendedName>
        <fullName evidence="2">Interferon regulatory factor-3 domain-containing protein</fullName>
    </recommendedName>
</protein>
<evidence type="ECO:0000313" key="4">
    <source>
        <dbReference type="Proteomes" id="UP000230750"/>
    </source>
</evidence>
<dbReference type="SMART" id="SM01243">
    <property type="entry name" value="IRF-3"/>
    <property type="match status" value="1"/>
</dbReference>
<keyword evidence="4" id="KW-1185">Reference proteome</keyword>
<evidence type="ECO:0000259" key="2">
    <source>
        <dbReference type="SMART" id="SM01243"/>
    </source>
</evidence>
<dbReference type="Gene3D" id="2.60.200.10">
    <property type="match status" value="1"/>
</dbReference>
<feature type="region of interest" description="Disordered" evidence="1">
    <location>
        <begin position="154"/>
        <end position="217"/>
    </location>
</feature>
<dbReference type="InterPro" id="IPR017855">
    <property type="entry name" value="SMAD-like_dom_sf"/>
</dbReference>
<feature type="compositionally biased region" description="Polar residues" evidence="1">
    <location>
        <begin position="1"/>
        <end position="24"/>
    </location>
</feature>
<dbReference type="EMBL" id="MRZV01000418">
    <property type="protein sequence ID" value="PIK50477.1"/>
    <property type="molecule type" value="Genomic_DNA"/>
</dbReference>